<feature type="non-terminal residue" evidence="6">
    <location>
        <position position="366"/>
    </location>
</feature>
<evidence type="ECO:0000256" key="4">
    <source>
        <dbReference type="ARBA" id="ARBA00022837"/>
    </source>
</evidence>
<dbReference type="GO" id="GO:0046872">
    <property type="term" value="F:metal ion binding"/>
    <property type="evidence" value="ECO:0007669"/>
    <property type="project" value="UniProtKB-KW"/>
</dbReference>
<comment type="similarity">
    <text evidence="1">Belongs to the sulfatase family.</text>
</comment>
<dbReference type="AlphaFoldDB" id="A0A382CBT7"/>
<name>A0A382CBT7_9ZZZZ</name>
<dbReference type="InterPro" id="IPR000917">
    <property type="entry name" value="Sulfatase_N"/>
</dbReference>
<dbReference type="PANTHER" id="PTHR42693:SF53">
    <property type="entry name" value="ENDO-4-O-SULFATASE"/>
    <property type="match status" value="1"/>
</dbReference>
<protein>
    <recommendedName>
        <fullName evidence="5">Sulfatase N-terminal domain-containing protein</fullName>
    </recommendedName>
</protein>
<feature type="domain" description="Sulfatase N-terminal" evidence="5">
    <location>
        <begin position="6"/>
        <end position="320"/>
    </location>
</feature>
<evidence type="ECO:0000259" key="5">
    <source>
        <dbReference type="Pfam" id="PF00884"/>
    </source>
</evidence>
<dbReference type="PANTHER" id="PTHR42693">
    <property type="entry name" value="ARYLSULFATASE FAMILY MEMBER"/>
    <property type="match status" value="1"/>
</dbReference>
<gene>
    <name evidence="6" type="ORF">METZ01_LOCUS176146</name>
</gene>
<organism evidence="6">
    <name type="scientific">marine metagenome</name>
    <dbReference type="NCBI Taxonomy" id="408172"/>
    <lineage>
        <taxon>unclassified sequences</taxon>
        <taxon>metagenomes</taxon>
        <taxon>ecological metagenomes</taxon>
    </lineage>
</organism>
<keyword evidence="3" id="KW-0378">Hydrolase</keyword>
<keyword evidence="2" id="KW-0479">Metal-binding</keyword>
<reference evidence="6" key="1">
    <citation type="submission" date="2018-05" db="EMBL/GenBank/DDBJ databases">
        <authorList>
            <person name="Lanie J.A."/>
            <person name="Ng W.-L."/>
            <person name="Kazmierczak K.M."/>
            <person name="Andrzejewski T.M."/>
            <person name="Davidsen T.M."/>
            <person name="Wayne K.J."/>
            <person name="Tettelin H."/>
            <person name="Glass J.I."/>
            <person name="Rusch D."/>
            <person name="Podicherti R."/>
            <person name="Tsui H.-C.T."/>
            <person name="Winkler M.E."/>
        </authorList>
    </citation>
    <scope>NUCLEOTIDE SEQUENCE</scope>
</reference>
<dbReference type="Pfam" id="PF00884">
    <property type="entry name" value="Sulfatase"/>
    <property type="match status" value="1"/>
</dbReference>
<dbReference type="GO" id="GO:0004065">
    <property type="term" value="F:arylsulfatase activity"/>
    <property type="evidence" value="ECO:0007669"/>
    <property type="project" value="TreeGrafter"/>
</dbReference>
<accession>A0A382CBT7</accession>
<dbReference type="InterPro" id="IPR050738">
    <property type="entry name" value="Sulfatase"/>
</dbReference>
<evidence type="ECO:0000256" key="1">
    <source>
        <dbReference type="ARBA" id="ARBA00008779"/>
    </source>
</evidence>
<dbReference type="SUPFAM" id="SSF53649">
    <property type="entry name" value="Alkaline phosphatase-like"/>
    <property type="match status" value="1"/>
</dbReference>
<dbReference type="CDD" id="cd16151">
    <property type="entry name" value="sulfatase_like"/>
    <property type="match status" value="1"/>
</dbReference>
<dbReference type="PROSITE" id="PS00523">
    <property type="entry name" value="SULFATASE_1"/>
    <property type="match status" value="1"/>
</dbReference>
<sequence>VVSPKPNILLVLADDIGIEGFGCYGGTSYKTPNVDKLAKGGLRFTHAYSQPLCTPTRVQIMTGKYNHRNWTYFGILDPKEKTFGHLMKEAGYRTCISGKWQLQSYDPPDFPNAERRRGTGMKVTKTGFDEHCLFHSWHTEDKGSRYANPTYYRNGKLVKQEKGRYGPDVSVDFILDFMKRHKDEPTFVYYPMALPHWPMVPTPDSEEWKNPERRMEEDVKYFGDMVEYMDKLVGRLVSGLETLGLRENTLVLFYSDNGTHRKIVSALGKEKIQGGKATPKQTGIRVPLIANWPNVIRSGRTTSQLVDASDFLPTLADLAGTSIPKGWHCDGLSFSPTLLGKQGPKRDWCFFWYDPRPGWDKERYTR</sequence>
<dbReference type="InterPro" id="IPR017850">
    <property type="entry name" value="Alkaline_phosphatase_core_sf"/>
</dbReference>
<feature type="non-terminal residue" evidence="6">
    <location>
        <position position="1"/>
    </location>
</feature>
<dbReference type="Gene3D" id="3.40.720.10">
    <property type="entry name" value="Alkaline Phosphatase, subunit A"/>
    <property type="match status" value="1"/>
</dbReference>
<evidence type="ECO:0000256" key="3">
    <source>
        <dbReference type="ARBA" id="ARBA00022801"/>
    </source>
</evidence>
<proteinExistence type="inferred from homology"/>
<evidence type="ECO:0000313" key="6">
    <source>
        <dbReference type="EMBL" id="SVB23292.1"/>
    </source>
</evidence>
<keyword evidence="4" id="KW-0106">Calcium</keyword>
<dbReference type="InterPro" id="IPR024607">
    <property type="entry name" value="Sulfatase_CS"/>
</dbReference>
<dbReference type="EMBL" id="UINC01033661">
    <property type="protein sequence ID" value="SVB23292.1"/>
    <property type="molecule type" value="Genomic_DNA"/>
</dbReference>
<evidence type="ECO:0000256" key="2">
    <source>
        <dbReference type="ARBA" id="ARBA00022723"/>
    </source>
</evidence>